<dbReference type="InterPro" id="IPR009081">
    <property type="entry name" value="PP-bd_ACP"/>
</dbReference>
<feature type="region of interest" description="Disordered" evidence="1">
    <location>
        <begin position="483"/>
        <end position="688"/>
    </location>
</feature>
<feature type="region of interest" description="Disordered" evidence="1">
    <location>
        <begin position="1"/>
        <end position="256"/>
    </location>
</feature>
<feature type="domain" description="Carrier" evidence="2">
    <location>
        <begin position="687"/>
        <end position="766"/>
    </location>
</feature>
<dbReference type="Proteomes" id="UP000678499">
    <property type="component" value="Unassembled WGS sequence"/>
</dbReference>
<feature type="compositionally biased region" description="Basic and acidic residues" evidence="1">
    <location>
        <begin position="562"/>
        <end position="578"/>
    </location>
</feature>
<feature type="compositionally biased region" description="Basic and acidic residues" evidence="1">
    <location>
        <begin position="385"/>
        <end position="394"/>
    </location>
</feature>
<protein>
    <recommendedName>
        <fullName evidence="2">Carrier domain-containing protein</fullName>
    </recommendedName>
</protein>
<dbReference type="Pfam" id="PF00550">
    <property type="entry name" value="PP-binding"/>
    <property type="match status" value="1"/>
</dbReference>
<dbReference type="SUPFAM" id="SSF47336">
    <property type="entry name" value="ACP-like"/>
    <property type="match status" value="1"/>
</dbReference>
<dbReference type="EMBL" id="CAJPEX010000957">
    <property type="protein sequence ID" value="CAG0917766.1"/>
    <property type="molecule type" value="Genomic_DNA"/>
</dbReference>
<reference evidence="3" key="1">
    <citation type="submission" date="2020-11" db="EMBL/GenBank/DDBJ databases">
        <authorList>
            <person name="Tran Van P."/>
        </authorList>
    </citation>
    <scope>NUCLEOTIDE SEQUENCE</scope>
</reference>
<dbReference type="AlphaFoldDB" id="A0A7R9GCL0"/>
<name>A0A7R9GCL0_9CRUS</name>
<dbReference type="Gene3D" id="1.10.1200.10">
    <property type="entry name" value="ACP-like"/>
    <property type="match status" value="1"/>
</dbReference>
<feature type="compositionally biased region" description="Polar residues" evidence="1">
    <location>
        <begin position="63"/>
        <end position="74"/>
    </location>
</feature>
<feature type="compositionally biased region" description="Basic and acidic residues" evidence="1">
    <location>
        <begin position="490"/>
        <end position="501"/>
    </location>
</feature>
<organism evidence="3">
    <name type="scientific">Notodromas monacha</name>
    <dbReference type="NCBI Taxonomy" id="399045"/>
    <lineage>
        <taxon>Eukaryota</taxon>
        <taxon>Metazoa</taxon>
        <taxon>Ecdysozoa</taxon>
        <taxon>Arthropoda</taxon>
        <taxon>Crustacea</taxon>
        <taxon>Oligostraca</taxon>
        <taxon>Ostracoda</taxon>
        <taxon>Podocopa</taxon>
        <taxon>Podocopida</taxon>
        <taxon>Cypridocopina</taxon>
        <taxon>Cypridoidea</taxon>
        <taxon>Cyprididae</taxon>
        <taxon>Notodromas</taxon>
    </lineage>
</organism>
<evidence type="ECO:0000313" key="3">
    <source>
        <dbReference type="EMBL" id="CAD7277614.1"/>
    </source>
</evidence>
<accession>A0A7R9GCL0</accession>
<evidence type="ECO:0000313" key="4">
    <source>
        <dbReference type="Proteomes" id="UP000678499"/>
    </source>
</evidence>
<dbReference type="PROSITE" id="PS50075">
    <property type="entry name" value="CARRIER"/>
    <property type="match status" value="1"/>
</dbReference>
<evidence type="ECO:0000259" key="2">
    <source>
        <dbReference type="PROSITE" id="PS50075"/>
    </source>
</evidence>
<feature type="region of interest" description="Disordered" evidence="1">
    <location>
        <begin position="452"/>
        <end position="471"/>
    </location>
</feature>
<dbReference type="InterPro" id="IPR036736">
    <property type="entry name" value="ACP-like_sf"/>
</dbReference>
<gene>
    <name evidence="3" type="ORF">NMOB1V02_LOCUS5344</name>
</gene>
<feature type="compositionally biased region" description="Basic and acidic residues" evidence="1">
    <location>
        <begin position="526"/>
        <end position="555"/>
    </location>
</feature>
<feature type="compositionally biased region" description="Polar residues" evidence="1">
    <location>
        <begin position="1"/>
        <end position="21"/>
    </location>
</feature>
<feature type="region of interest" description="Disordered" evidence="1">
    <location>
        <begin position="374"/>
        <end position="413"/>
    </location>
</feature>
<feature type="compositionally biased region" description="Polar residues" evidence="1">
    <location>
        <begin position="664"/>
        <end position="674"/>
    </location>
</feature>
<feature type="compositionally biased region" description="Basic and acidic residues" evidence="1">
    <location>
        <begin position="110"/>
        <end position="123"/>
    </location>
</feature>
<feature type="compositionally biased region" description="Basic residues" evidence="1">
    <location>
        <begin position="151"/>
        <end position="160"/>
    </location>
</feature>
<proteinExistence type="predicted"/>
<feature type="compositionally biased region" description="Polar residues" evidence="1">
    <location>
        <begin position="452"/>
        <end position="463"/>
    </location>
</feature>
<evidence type="ECO:0000256" key="1">
    <source>
        <dbReference type="SAM" id="MobiDB-lite"/>
    </source>
</evidence>
<dbReference type="EMBL" id="OA882994">
    <property type="protein sequence ID" value="CAD7277614.1"/>
    <property type="molecule type" value="Genomic_DNA"/>
</dbReference>
<feature type="compositionally biased region" description="Acidic residues" evidence="1">
    <location>
        <begin position="579"/>
        <end position="607"/>
    </location>
</feature>
<feature type="compositionally biased region" description="Basic and acidic residues" evidence="1">
    <location>
        <begin position="608"/>
        <end position="618"/>
    </location>
</feature>
<sequence length="766" mass="85150">MSSPGTPRQARATTAPSSGNRMHQDLFQKPVRPKTLDSKIKFSADPSDSGLEEEEPNRAEPETSGTREATSPNQASAAAAAAMNDTAQNEPFDTIVIQEPDVLVIDPDAVSEKAAKDDGKPEQEPGEEEEPRGTSPRRAASPSAREEKARAGRLHHRRAKSAGEISSFDLPDVAPFLTEPSQRTQPNGPSSKKRQQGKMHPQNAPSGPRIPKKLRSSDSQAQTAAEVTKALTELDSTFSSRSLALPPIGRPRSRSIGDVSEVRRVRQYIKHHGDIYTRYRSKRPAPLPLDDATTENNASSREAAALAAFLKRTRPRDTRTWDELPESDQNELKDLYLRQRRAAYDRLMRPVPRLVNGGGASHVTPPSQAFQVPAMPARRRPKKLPRLEKPADKKILKKEKNKKAAMPAESSDEAVGQSARFRLRPLLPRTEMMVLNEQLLDKVPENQLDSLLQNSPKAGTTSIGPAKPGDRMVEAYTDSRIITPNPMDIEDAKTPVEEKEPVTLSNGWVVHGEHEDDEENAWESVQRQHGDDVDPKEHLDQVRFEDEEPNEGKKEEEEEEPNEGKKEEEKEPNEGKKEEEEDDDHAEKEEDDQESETVDDEGVDVDEKDAKKAEMAKEQEEEERDYNKPLTPIMEQEDPTGSGRHSVTSFTPGLANRDADSDYGSASTLPSSAQRDLKPAPLAAVSPEEAAIRTRIRALFEKKIGVGHKMDDATFFGSNLYGDLGMDQLDVTELVMETEKEFNVNLPPYSNIYTPGEFVEQLLAIQ</sequence>
<feature type="compositionally biased region" description="Polar residues" evidence="1">
    <location>
        <begin position="179"/>
        <end position="190"/>
    </location>
</feature>
<keyword evidence="4" id="KW-1185">Reference proteome</keyword>